<dbReference type="RefSeq" id="WP_100918683.1">
    <property type="nucleotide sequence ID" value="NZ_CP020370.1"/>
</dbReference>
<evidence type="ECO:0000313" key="1">
    <source>
        <dbReference type="EMBL" id="AUB80902.1"/>
    </source>
</evidence>
<dbReference type="SUPFAM" id="SSF140931">
    <property type="entry name" value="Fic-like"/>
    <property type="match status" value="1"/>
</dbReference>
<evidence type="ECO:0000313" key="2">
    <source>
        <dbReference type="Proteomes" id="UP000232638"/>
    </source>
</evidence>
<protein>
    <recommendedName>
        <fullName evidence="3">Cell filamentation protein Fic</fullName>
    </recommendedName>
</protein>
<dbReference type="InterPro" id="IPR036597">
    <property type="entry name" value="Fido-like_dom_sf"/>
</dbReference>
<dbReference type="KEGG" id="tsy:THSYN_08030"/>
<gene>
    <name evidence="1" type="ORF">THSYN_08030</name>
</gene>
<dbReference type="OrthoDB" id="9807853at2"/>
<sequence length="145" mass="16368">MFYLSAYLESHRETYYARLRAISRDGDWSGWVGFFLEAVTAQARENAAKVQDILRLYEDMKARIVGITHSQYAIHALDAIFARPIFLSSDFCERSGIPTRTTALGLLRQLQQAGILRVLQPGSGRRAARLCFADLMNLAEGRKVV</sequence>
<name>A0A2K8U5P4_9GAMM</name>
<organism evidence="1 2">
    <name type="scientific">Candidatus Thiodictyon syntrophicum</name>
    <dbReference type="NCBI Taxonomy" id="1166950"/>
    <lineage>
        <taxon>Bacteria</taxon>
        <taxon>Pseudomonadati</taxon>
        <taxon>Pseudomonadota</taxon>
        <taxon>Gammaproteobacteria</taxon>
        <taxon>Chromatiales</taxon>
        <taxon>Chromatiaceae</taxon>
        <taxon>Thiodictyon</taxon>
    </lineage>
</organism>
<dbReference type="Proteomes" id="UP000232638">
    <property type="component" value="Chromosome"/>
</dbReference>
<evidence type="ECO:0008006" key="3">
    <source>
        <dbReference type="Google" id="ProtNLM"/>
    </source>
</evidence>
<keyword evidence="2" id="KW-1185">Reference proteome</keyword>
<accession>A0A2K8U5P4</accession>
<dbReference type="AlphaFoldDB" id="A0A2K8U5P4"/>
<dbReference type="EMBL" id="CP020370">
    <property type="protein sequence ID" value="AUB80902.1"/>
    <property type="molecule type" value="Genomic_DNA"/>
</dbReference>
<proteinExistence type="predicted"/>
<reference evidence="1 2" key="1">
    <citation type="submission" date="2017-03" db="EMBL/GenBank/DDBJ databases">
        <title>Complete genome sequence of Candidatus 'Thiodictyon syntrophicum' sp. nov. strain Cad16T, a photolithoautotroph purple sulfur bacterium isolated from an alpine meromictic lake.</title>
        <authorList>
            <person name="Luedin S.M."/>
            <person name="Pothier J.F."/>
            <person name="Danza F."/>
            <person name="Storelli N."/>
            <person name="Wittwer M."/>
            <person name="Tonolla M."/>
        </authorList>
    </citation>
    <scope>NUCLEOTIDE SEQUENCE [LARGE SCALE GENOMIC DNA]</scope>
    <source>
        <strain evidence="1 2">Cad16T</strain>
    </source>
</reference>